<feature type="transmembrane region" description="Helical" evidence="3">
    <location>
        <begin position="73"/>
        <end position="94"/>
    </location>
</feature>
<dbReference type="InterPro" id="IPR003594">
    <property type="entry name" value="HATPase_dom"/>
</dbReference>
<accession>A0A7D5GN77</accession>
<dbReference type="PROSITE" id="PS50109">
    <property type="entry name" value="HIS_KIN"/>
    <property type="match status" value="1"/>
</dbReference>
<feature type="transmembrane region" description="Helical" evidence="3">
    <location>
        <begin position="106"/>
        <end position="128"/>
    </location>
</feature>
<gene>
    <name evidence="5" type="ORF">HUG10_17000</name>
</gene>
<keyword evidence="5" id="KW-0547">Nucleotide-binding</keyword>
<feature type="domain" description="Histidine kinase" evidence="4">
    <location>
        <begin position="191"/>
        <end position="396"/>
    </location>
</feature>
<keyword evidence="3" id="KW-0812">Transmembrane</keyword>
<protein>
    <submittedName>
        <fullName evidence="5">ATP-binding protein</fullName>
    </submittedName>
</protein>
<dbReference type="PANTHER" id="PTHR43547:SF2">
    <property type="entry name" value="HYBRID SIGNAL TRANSDUCTION HISTIDINE KINASE C"/>
    <property type="match status" value="1"/>
</dbReference>
<dbReference type="PANTHER" id="PTHR43547">
    <property type="entry name" value="TWO-COMPONENT HISTIDINE KINASE"/>
    <property type="match status" value="1"/>
</dbReference>
<evidence type="ECO:0000313" key="5">
    <source>
        <dbReference type="EMBL" id="QLG29124.1"/>
    </source>
</evidence>
<proteinExistence type="predicted"/>
<dbReference type="KEGG" id="halg:HUG10_17000"/>
<dbReference type="SMART" id="SM00387">
    <property type="entry name" value="HATPase_c"/>
    <property type="match status" value="1"/>
</dbReference>
<feature type="region of interest" description="Disordered" evidence="2">
    <location>
        <begin position="399"/>
        <end position="423"/>
    </location>
</feature>
<keyword evidence="3" id="KW-1133">Transmembrane helix</keyword>
<feature type="compositionally biased region" description="Basic and acidic residues" evidence="2">
    <location>
        <begin position="413"/>
        <end position="423"/>
    </location>
</feature>
<feature type="transmembrane region" description="Helical" evidence="3">
    <location>
        <begin position="134"/>
        <end position="157"/>
    </location>
</feature>
<dbReference type="SUPFAM" id="SSF55874">
    <property type="entry name" value="ATPase domain of HSP90 chaperone/DNA topoisomerase II/histidine kinase"/>
    <property type="match status" value="1"/>
</dbReference>
<dbReference type="RefSeq" id="WP_179170698.1">
    <property type="nucleotide sequence ID" value="NZ_CP058529.1"/>
</dbReference>
<name>A0A7D5GN77_9EURY</name>
<dbReference type="GO" id="GO:0005524">
    <property type="term" value="F:ATP binding"/>
    <property type="evidence" value="ECO:0007669"/>
    <property type="project" value="UniProtKB-KW"/>
</dbReference>
<sequence length="423" mass="45706">MDSTQGAGSPSRTDGDGTGARPALSDTGSARSALWDRLPMLLGGLALVLFVSLADRWFIEGESAPPLFSVDTLTAVVFVVPLAIGFGYGGYWLQRSSISRQRFRRIGYWCGGGIVVFLGVNLAIMATWPPESPAFAFGWGRFSFAVGGVGGLLMGIIEARSIERGRAAERAVTRAEMAEDQQKWFDYLNGLLRHEILNTVNVLSGNVTLLVEENDLDDETLDRLETVQRQCRNMELVIRDVRVLIEATTGDAELGPVDLADVVADEVQDLRDAHGSATVEVDVPETLPVVADELAGRVFSNLLTNAVKHNDGENPVVRVTARESDDWVVCRVEDDGPGVPDWKRENLFERSNDGGTDHGLGLYLVRTLIERYRGTVELTETGPAGSVFTVVLPRAAGRTTVAGEPDGPADVGDGDRDVVDPPT</sequence>
<dbReference type="Proteomes" id="UP000509750">
    <property type="component" value="Chromosome"/>
</dbReference>
<dbReference type="EMBL" id="CP058529">
    <property type="protein sequence ID" value="QLG29124.1"/>
    <property type="molecule type" value="Genomic_DNA"/>
</dbReference>
<keyword evidence="5" id="KW-0067">ATP-binding</keyword>
<dbReference type="GO" id="GO:0000155">
    <property type="term" value="F:phosphorelay sensor kinase activity"/>
    <property type="evidence" value="ECO:0007669"/>
    <property type="project" value="TreeGrafter"/>
</dbReference>
<feature type="transmembrane region" description="Helical" evidence="3">
    <location>
        <begin position="34"/>
        <end position="53"/>
    </location>
</feature>
<feature type="compositionally biased region" description="Polar residues" evidence="2">
    <location>
        <begin position="1"/>
        <end position="12"/>
    </location>
</feature>
<evidence type="ECO:0000256" key="2">
    <source>
        <dbReference type="SAM" id="MobiDB-lite"/>
    </source>
</evidence>
<dbReference type="PRINTS" id="PR00344">
    <property type="entry name" value="BCTRLSENSOR"/>
</dbReference>
<feature type="region of interest" description="Disordered" evidence="2">
    <location>
        <begin position="1"/>
        <end position="25"/>
    </location>
</feature>
<dbReference type="AlphaFoldDB" id="A0A7D5GN77"/>
<dbReference type="InterPro" id="IPR004358">
    <property type="entry name" value="Sig_transdc_His_kin-like_C"/>
</dbReference>
<keyword evidence="1" id="KW-0597">Phosphoprotein</keyword>
<dbReference type="OrthoDB" id="3369at2157"/>
<organism evidence="5 6">
    <name type="scientific">Halorarum halophilum</name>
    <dbReference type="NCBI Taxonomy" id="2743090"/>
    <lineage>
        <taxon>Archaea</taxon>
        <taxon>Methanobacteriati</taxon>
        <taxon>Methanobacteriota</taxon>
        <taxon>Stenosarchaea group</taxon>
        <taxon>Halobacteria</taxon>
        <taxon>Halobacteriales</taxon>
        <taxon>Haloferacaceae</taxon>
        <taxon>Halorarum</taxon>
    </lineage>
</organism>
<evidence type="ECO:0000256" key="1">
    <source>
        <dbReference type="ARBA" id="ARBA00022553"/>
    </source>
</evidence>
<keyword evidence="3" id="KW-0472">Membrane</keyword>
<dbReference type="CDD" id="cd00075">
    <property type="entry name" value="HATPase"/>
    <property type="match status" value="1"/>
</dbReference>
<keyword evidence="6" id="KW-1185">Reference proteome</keyword>
<evidence type="ECO:0000256" key="3">
    <source>
        <dbReference type="SAM" id="Phobius"/>
    </source>
</evidence>
<evidence type="ECO:0000313" key="6">
    <source>
        <dbReference type="Proteomes" id="UP000509750"/>
    </source>
</evidence>
<dbReference type="GeneID" id="56030567"/>
<dbReference type="InterPro" id="IPR036890">
    <property type="entry name" value="HATPase_C_sf"/>
</dbReference>
<dbReference type="InterPro" id="IPR005467">
    <property type="entry name" value="His_kinase_dom"/>
</dbReference>
<dbReference type="Pfam" id="PF02518">
    <property type="entry name" value="HATPase_c"/>
    <property type="match status" value="1"/>
</dbReference>
<evidence type="ECO:0000259" key="4">
    <source>
        <dbReference type="PROSITE" id="PS50109"/>
    </source>
</evidence>
<reference evidence="5 6" key="1">
    <citation type="submission" date="2020-07" db="EMBL/GenBank/DDBJ databases">
        <title>Gai3-2, isolated from salt lake.</title>
        <authorList>
            <person name="Cui H."/>
            <person name="Shi X."/>
        </authorList>
    </citation>
    <scope>NUCLEOTIDE SEQUENCE [LARGE SCALE GENOMIC DNA]</scope>
    <source>
        <strain evidence="5 6">Gai3-2</strain>
    </source>
</reference>
<dbReference type="Gene3D" id="3.30.565.10">
    <property type="entry name" value="Histidine kinase-like ATPase, C-terminal domain"/>
    <property type="match status" value="1"/>
</dbReference>